<feature type="compositionally biased region" description="Low complexity" evidence="1">
    <location>
        <begin position="28"/>
        <end position="43"/>
    </location>
</feature>
<organism evidence="2 3">
    <name type="scientific">Stylosanthes scabra</name>
    <dbReference type="NCBI Taxonomy" id="79078"/>
    <lineage>
        <taxon>Eukaryota</taxon>
        <taxon>Viridiplantae</taxon>
        <taxon>Streptophyta</taxon>
        <taxon>Embryophyta</taxon>
        <taxon>Tracheophyta</taxon>
        <taxon>Spermatophyta</taxon>
        <taxon>Magnoliopsida</taxon>
        <taxon>eudicotyledons</taxon>
        <taxon>Gunneridae</taxon>
        <taxon>Pentapetalae</taxon>
        <taxon>rosids</taxon>
        <taxon>fabids</taxon>
        <taxon>Fabales</taxon>
        <taxon>Fabaceae</taxon>
        <taxon>Papilionoideae</taxon>
        <taxon>50 kb inversion clade</taxon>
        <taxon>dalbergioids sensu lato</taxon>
        <taxon>Dalbergieae</taxon>
        <taxon>Pterocarpus clade</taxon>
        <taxon>Stylosanthes</taxon>
    </lineage>
</organism>
<reference evidence="2 3" key="1">
    <citation type="journal article" date="2023" name="Plants (Basel)">
        <title>Bridging the Gap: Combining Genomics and Transcriptomics Approaches to Understand Stylosanthes scabra, an Orphan Legume from the Brazilian Caatinga.</title>
        <authorList>
            <person name="Ferreira-Neto J.R.C."/>
            <person name="da Silva M.D."/>
            <person name="Binneck E."/>
            <person name="de Melo N.F."/>
            <person name="da Silva R.H."/>
            <person name="de Melo A.L.T.M."/>
            <person name="Pandolfi V."/>
            <person name="Bustamante F.O."/>
            <person name="Brasileiro-Vidal A.C."/>
            <person name="Benko-Iseppon A.M."/>
        </authorList>
    </citation>
    <scope>NUCLEOTIDE SEQUENCE [LARGE SCALE GENOMIC DNA]</scope>
    <source>
        <tissue evidence="2">Leaves</tissue>
    </source>
</reference>
<comment type="caution">
    <text evidence="2">The sequence shown here is derived from an EMBL/GenBank/DDBJ whole genome shotgun (WGS) entry which is preliminary data.</text>
</comment>
<keyword evidence="3" id="KW-1185">Reference proteome</keyword>
<dbReference type="Proteomes" id="UP001341840">
    <property type="component" value="Unassembled WGS sequence"/>
</dbReference>
<evidence type="ECO:0000313" key="2">
    <source>
        <dbReference type="EMBL" id="MED6216706.1"/>
    </source>
</evidence>
<sequence length="137" mass="14244">MVAAPTAALLAQVPSADKPPSSARRHLFSSSTGFTTSATPGAPSNTITLPLSEATARPCKLPLCPSPPRSHGNIAAKRGGGVRRTNRLNRRVRRPPSVTLAMAPFPALPLSELSAPVAGQRGTPSEIAENQRLLVVP</sequence>
<evidence type="ECO:0000313" key="3">
    <source>
        <dbReference type="Proteomes" id="UP001341840"/>
    </source>
</evidence>
<feature type="compositionally biased region" description="Basic residues" evidence="1">
    <location>
        <begin position="80"/>
        <end position="94"/>
    </location>
</feature>
<accession>A0ABU6Z341</accession>
<feature type="region of interest" description="Disordered" evidence="1">
    <location>
        <begin position="1"/>
        <end position="48"/>
    </location>
</feature>
<name>A0ABU6Z341_9FABA</name>
<protein>
    <submittedName>
        <fullName evidence="2">Uncharacterized protein</fullName>
    </submittedName>
</protein>
<evidence type="ECO:0000256" key="1">
    <source>
        <dbReference type="SAM" id="MobiDB-lite"/>
    </source>
</evidence>
<feature type="region of interest" description="Disordered" evidence="1">
    <location>
        <begin position="63"/>
        <end position="97"/>
    </location>
</feature>
<dbReference type="EMBL" id="JASCZI010271884">
    <property type="protein sequence ID" value="MED6216706.1"/>
    <property type="molecule type" value="Genomic_DNA"/>
</dbReference>
<gene>
    <name evidence="2" type="ORF">PIB30_010146</name>
</gene>
<proteinExistence type="predicted"/>